<sequence length="942" mass="103115">MDHQYVSTSTKRPSARSRSSSRTRTQGVRPVQIVMPPLVPSSASGIRPPRQNLPPNIRHIKIISRTPVPNRGVTPAPRQVIGPPRQTLSSSSSSSRPSSTNSGPVVYRVFGGRPQSNHMVVNGEIVPAPRPRTSTVMDFHGYASPAKAIRKISLVSQRPPPPAPVDPSPPPTPPLPPPAPPPQRSSVTPSALEELAEFLQLPDTIQLLHQSPATARMENHHQEHQNSFSSPAVSDVQAPNFSQSFPSFQIPDEAPQVVETAEPEATPIFRVTAPTSRVSAPPLVSRTPRQSPVPPASPTLTRVITPTFRKSPVVVPSPRQSPVLLKSPVLQSPRQSPVLQAAESPVSESPVVQIVPPPTPVLVPCPATVPPSQPPVFQIPPRKSPVLPPPPPTQSPPVDLPLHKPLVSVELPTNVPQSDQPSPTEVDSSHSFSSTVQQEEVLPEVQEQLPEPKVNELNVSQLSAAPPEIIGPEPKEEENWSSTFTHARLEAELEAFASSVEEPVEVISPKTAVVSAKPTTLAFPAPSAQPLDPITQIREEHGYSAAPEKELEAETPAERFANETFMRKYEKLFDISERVQEDTEKVIDKISEVKKSLKRLKAERSFIATRLLKHGDPFKQAYHELVNKSKQPPPPKNPSPPPPPAPIKLSITRTRGGRGASPPEGPPYDAPCTRPPRRIPNSHSQTNTYGCLSPLRKRRGVWTLLWKMAADVAGTVTKTVILNNGVEMPTLGIGTWMMNSEEADVCIREAIALGYRHVDTASYYNNEEGVGRALRAKIQDGTVQRKDLFVTTKLWSTFHRPSAVLPALEQSLSRLGLPFVDLFLVHWPMAFKEGGPLMPLGANGKVIPADGDFDVLDTWKKMEEAVEQLQQRFLAIPKSVNPARLQENMRSFDFEISSEDMSEILKLDKGKRGRLVLFDPCTDHPDYPFALDEDEIADGKGT</sequence>
<feature type="compositionally biased region" description="Low complexity" evidence="3">
    <location>
        <begin position="89"/>
        <end position="102"/>
    </location>
</feature>
<dbReference type="EMBL" id="OB660560">
    <property type="protein sequence ID" value="CAD7225379.1"/>
    <property type="molecule type" value="Genomic_DNA"/>
</dbReference>
<feature type="compositionally biased region" description="Polar residues" evidence="3">
    <location>
        <begin position="225"/>
        <end position="247"/>
    </location>
</feature>
<reference evidence="6" key="1">
    <citation type="submission" date="2020-11" db="EMBL/GenBank/DDBJ databases">
        <authorList>
            <person name="Tran Van P."/>
        </authorList>
    </citation>
    <scope>NUCLEOTIDE SEQUENCE</scope>
</reference>
<feature type="region of interest" description="Disordered" evidence="3">
    <location>
        <begin position="456"/>
        <end position="482"/>
    </location>
</feature>
<feature type="compositionally biased region" description="Pro residues" evidence="3">
    <location>
        <begin position="631"/>
        <end position="646"/>
    </location>
</feature>
<dbReference type="Gene3D" id="3.20.20.100">
    <property type="entry name" value="NADP-dependent oxidoreductase domain"/>
    <property type="match status" value="2"/>
</dbReference>
<dbReference type="SUPFAM" id="SSF51430">
    <property type="entry name" value="NAD(P)-linked oxidoreductase"/>
    <property type="match status" value="1"/>
</dbReference>
<name>A0A7R8W5M7_9CRUS</name>
<dbReference type="GO" id="GO:0016491">
    <property type="term" value="F:oxidoreductase activity"/>
    <property type="evidence" value="ECO:0007669"/>
    <property type="project" value="InterPro"/>
</dbReference>
<feature type="domain" description="INO80 complex subunit F" evidence="5">
    <location>
        <begin position="567"/>
        <end position="611"/>
    </location>
</feature>
<feature type="domain" description="NADP-dependent oxidoreductase" evidence="4">
    <location>
        <begin position="731"/>
        <end position="867"/>
    </location>
</feature>
<gene>
    <name evidence="6" type="ORF">CTOB1V02_LOCUS3322</name>
</gene>
<feature type="region of interest" description="Disordered" evidence="3">
    <location>
        <begin position="1"/>
        <end position="105"/>
    </location>
</feature>
<dbReference type="PRINTS" id="PR00069">
    <property type="entry name" value="ALDKETRDTASE"/>
</dbReference>
<feature type="compositionally biased region" description="Pro residues" evidence="3">
    <location>
        <begin position="371"/>
        <end position="399"/>
    </location>
</feature>
<dbReference type="InterPro" id="IPR036812">
    <property type="entry name" value="NAD(P)_OxRdtase_dom_sf"/>
</dbReference>
<protein>
    <submittedName>
        <fullName evidence="6">Uncharacterized protein</fullName>
    </submittedName>
</protein>
<feature type="region of interest" description="Disordered" evidence="3">
    <location>
        <begin position="156"/>
        <end position="189"/>
    </location>
</feature>
<dbReference type="InterPro" id="IPR023210">
    <property type="entry name" value="NADP_OxRdtase_dom"/>
</dbReference>
<dbReference type="Pfam" id="PF24245">
    <property type="entry name" value="INO80F"/>
    <property type="match status" value="1"/>
</dbReference>
<dbReference type="PROSITE" id="PS00798">
    <property type="entry name" value="ALDOKETO_REDUCTASE_1"/>
    <property type="match status" value="1"/>
</dbReference>
<accession>A0A7R8W5M7</accession>
<evidence type="ECO:0000256" key="2">
    <source>
        <dbReference type="ARBA" id="ARBA00023242"/>
    </source>
</evidence>
<feature type="compositionally biased region" description="Polar residues" evidence="3">
    <location>
        <begin position="414"/>
        <end position="435"/>
    </location>
</feature>
<dbReference type="PANTHER" id="PTHR11732">
    <property type="entry name" value="ALDO/KETO REDUCTASE"/>
    <property type="match status" value="1"/>
</dbReference>
<comment type="subcellular location">
    <subcellularLocation>
        <location evidence="1">Nucleus</location>
    </subcellularLocation>
</comment>
<evidence type="ECO:0000313" key="6">
    <source>
        <dbReference type="EMBL" id="CAD7225379.1"/>
    </source>
</evidence>
<dbReference type="Pfam" id="PF00248">
    <property type="entry name" value="Aldo_ket_red"/>
    <property type="match status" value="1"/>
</dbReference>
<feature type="region of interest" description="Disordered" evidence="3">
    <location>
        <begin position="627"/>
        <end position="690"/>
    </location>
</feature>
<dbReference type="InterPro" id="IPR018170">
    <property type="entry name" value="Aldo/ket_reductase_CS"/>
</dbReference>
<dbReference type="GO" id="GO:0005634">
    <property type="term" value="C:nucleus"/>
    <property type="evidence" value="ECO:0007669"/>
    <property type="project" value="UniProtKB-SubCell"/>
</dbReference>
<organism evidence="6">
    <name type="scientific">Cyprideis torosa</name>
    <dbReference type="NCBI Taxonomy" id="163714"/>
    <lineage>
        <taxon>Eukaryota</taxon>
        <taxon>Metazoa</taxon>
        <taxon>Ecdysozoa</taxon>
        <taxon>Arthropoda</taxon>
        <taxon>Crustacea</taxon>
        <taxon>Oligostraca</taxon>
        <taxon>Ostracoda</taxon>
        <taxon>Podocopa</taxon>
        <taxon>Podocopida</taxon>
        <taxon>Cytherocopina</taxon>
        <taxon>Cytheroidea</taxon>
        <taxon>Cytherideidae</taxon>
        <taxon>Cyprideis</taxon>
    </lineage>
</organism>
<evidence type="ECO:0000256" key="1">
    <source>
        <dbReference type="ARBA" id="ARBA00004123"/>
    </source>
</evidence>
<dbReference type="OrthoDB" id="416253at2759"/>
<feature type="compositionally biased region" description="Polar residues" evidence="3">
    <location>
        <begin position="681"/>
        <end position="690"/>
    </location>
</feature>
<evidence type="ECO:0000259" key="5">
    <source>
        <dbReference type="Pfam" id="PF24245"/>
    </source>
</evidence>
<dbReference type="InterPro" id="IPR020471">
    <property type="entry name" value="AKR"/>
</dbReference>
<feature type="region of interest" description="Disordered" evidence="3">
    <location>
        <begin position="265"/>
        <end position="304"/>
    </location>
</feature>
<feature type="region of interest" description="Disordered" evidence="3">
    <location>
        <begin position="371"/>
        <end position="441"/>
    </location>
</feature>
<keyword evidence="2" id="KW-0539">Nucleus</keyword>
<dbReference type="AlphaFoldDB" id="A0A7R8W5M7"/>
<feature type="compositionally biased region" description="Pro residues" evidence="3">
    <location>
        <begin position="158"/>
        <end position="183"/>
    </location>
</feature>
<evidence type="ECO:0000256" key="3">
    <source>
        <dbReference type="SAM" id="MobiDB-lite"/>
    </source>
</evidence>
<evidence type="ECO:0000259" key="4">
    <source>
        <dbReference type="Pfam" id="PF00248"/>
    </source>
</evidence>
<proteinExistence type="predicted"/>
<dbReference type="InterPro" id="IPR056513">
    <property type="entry name" value="INO80F"/>
</dbReference>
<feature type="region of interest" description="Disordered" evidence="3">
    <location>
        <begin position="215"/>
        <end position="248"/>
    </location>
</feature>